<dbReference type="EC" id="2.1.1.199" evidence="6"/>
<dbReference type="GO" id="GO:0005737">
    <property type="term" value="C:cytoplasm"/>
    <property type="evidence" value="ECO:0007669"/>
    <property type="project" value="UniProtKB-SubCell"/>
</dbReference>
<dbReference type="RefSeq" id="WP_183413183.1">
    <property type="nucleotide sequence ID" value="NZ_JACHYB010000001.1"/>
</dbReference>
<feature type="binding site" evidence="6">
    <location>
        <begin position="33"/>
        <end position="35"/>
    </location>
    <ligand>
        <name>S-adenosyl-L-methionine</name>
        <dbReference type="ChEBI" id="CHEBI:59789"/>
    </ligand>
</feature>
<dbReference type="Pfam" id="PF01795">
    <property type="entry name" value="Methyltransf_5"/>
    <property type="match status" value="1"/>
</dbReference>
<evidence type="ECO:0000256" key="4">
    <source>
        <dbReference type="ARBA" id="ARBA00022679"/>
    </source>
</evidence>
<organism evidence="8 9">
    <name type="scientific">Microbacter margulisiae</name>
    <dbReference type="NCBI Taxonomy" id="1350067"/>
    <lineage>
        <taxon>Bacteria</taxon>
        <taxon>Pseudomonadati</taxon>
        <taxon>Bacteroidota</taxon>
        <taxon>Bacteroidia</taxon>
        <taxon>Bacteroidales</taxon>
        <taxon>Porphyromonadaceae</taxon>
        <taxon>Microbacter</taxon>
    </lineage>
</organism>
<dbReference type="FunFam" id="1.10.150.170:FF:000003">
    <property type="entry name" value="Ribosomal RNA small subunit methyltransferase H"/>
    <property type="match status" value="1"/>
</dbReference>
<dbReference type="Gene3D" id="1.10.150.170">
    <property type="entry name" value="Putative methyltransferase TM0872, insert domain"/>
    <property type="match status" value="1"/>
</dbReference>
<dbReference type="InterPro" id="IPR029063">
    <property type="entry name" value="SAM-dependent_MTases_sf"/>
</dbReference>
<dbReference type="PIRSF" id="PIRSF004486">
    <property type="entry name" value="MraW"/>
    <property type="match status" value="1"/>
</dbReference>
<dbReference type="InterPro" id="IPR002903">
    <property type="entry name" value="RsmH"/>
</dbReference>
<protein>
    <recommendedName>
        <fullName evidence="6">Ribosomal RNA small subunit methyltransferase H</fullName>
        <ecNumber evidence="6">2.1.1.199</ecNumber>
    </recommendedName>
    <alternativeName>
        <fullName evidence="6">16S rRNA m(4)C1402 methyltransferase</fullName>
    </alternativeName>
    <alternativeName>
        <fullName evidence="6">rRNA (cytosine-N(4)-)-methyltransferase RsmH</fullName>
    </alternativeName>
</protein>
<keyword evidence="9" id="KW-1185">Reference proteome</keyword>
<comment type="subcellular location">
    <subcellularLocation>
        <location evidence="6">Cytoplasm</location>
    </subcellularLocation>
</comment>
<dbReference type="PANTHER" id="PTHR11265:SF0">
    <property type="entry name" value="12S RRNA N4-METHYLCYTIDINE METHYLTRANSFERASE"/>
    <property type="match status" value="1"/>
</dbReference>
<comment type="function">
    <text evidence="6">Specifically methylates the N4 position of cytidine in position 1402 (C1402) of 16S rRNA.</text>
</comment>
<evidence type="ECO:0000256" key="1">
    <source>
        <dbReference type="ARBA" id="ARBA00010396"/>
    </source>
</evidence>
<dbReference type="PANTHER" id="PTHR11265">
    <property type="entry name" value="S-ADENOSYL-METHYLTRANSFERASE MRAW"/>
    <property type="match status" value="1"/>
</dbReference>
<sequence length="302" mass="34588">MNAYHVPALLTETIEGLRIHPDGIYVDATFGGGGHAREIMRHLGEKGKLLAFDQDKEAYANRIDDSRFTFIHGNFRFLTNFLRYHHIVQVDGILADLGVSFHHFDTPNRGFSFRFEGELDMRMNPQADLTAAIVINNYSEEQLAFIFSVYGELSNARKLASLIVKHRMQQPVTTIQEFLEIIQPAFRFEREKKEMAKAFQALRIEVNHEMKALQEFLEQTPSVLKSKGRLAIITYHSLEDRMVKNFMRSGNCEGIIHKDFFGRVETPFQVLTGKPIIPSTEEITNNPRSRSAKLRVAEKSGD</sequence>
<dbReference type="EMBL" id="JACHYB010000001">
    <property type="protein sequence ID" value="MBB3187429.1"/>
    <property type="molecule type" value="Genomic_DNA"/>
</dbReference>
<keyword evidence="3 6" id="KW-0489">Methyltransferase</keyword>
<evidence type="ECO:0000256" key="7">
    <source>
        <dbReference type="SAM" id="MobiDB-lite"/>
    </source>
</evidence>
<evidence type="ECO:0000256" key="2">
    <source>
        <dbReference type="ARBA" id="ARBA00022552"/>
    </source>
</evidence>
<dbReference type="GO" id="GO:0070475">
    <property type="term" value="P:rRNA base methylation"/>
    <property type="evidence" value="ECO:0007669"/>
    <property type="project" value="UniProtKB-UniRule"/>
</dbReference>
<dbReference type="HAMAP" id="MF_01007">
    <property type="entry name" value="16SrRNA_methyltr_H"/>
    <property type="match status" value="1"/>
</dbReference>
<dbReference type="SUPFAM" id="SSF81799">
    <property type="entry name" value="Putative methyltransferase TM0872, insert domain"/>
    <property type="match status" value="1"/>
</dbReference>
<comment type="similarity">
    <text evidence="1 6">Belongs to the methyltransferase superfamily. RsmH family.</text>
</comment>
<evidence type="ECO:0000313" key="9">
    <source>
        <dbReference type="Proteomes" id="UP000544222"/>
    </source>
</evidence>
<reference evidence="8 9" key="1">
    <citation type="submission" date="2020-08" db="EMBL/GenBank/DDBJ databases">
        <title>Genomic Encyclopedia of Type Strains, Phase IV (KMG-IV): sequencing the most valuable type-strain genomes for metagenomic binning, comparative biology and taxonomic classification.</title>
        <authorList>
            <person name="Goeker M."/>
        </authorList>
    </citation>
    <scope>NUCLEOTIDE SEQUENCE [LARGE SCALE GENOMIC DNA]</scope>
    <source>
        <strain evidence="8 9">DSM 27471</strain>
    </source>
</reference>
<evidence type="ECO:0000256" key="3">
    <source>
        <dbReference type="ARBA" id="ARBA00022603"/>
    </source>
</evidence>
<comment type="caution">
    <text evidence="8">The sequence shown here is derived from an EMBL/GenBank/DDBJ whole genome shotgun (WGS) entry which is preliminary data.</text>
</comment>
<keyword evidence="6" id="KW-0963">Cytoplasm</keyword>
<accession>A0A7W5H2A3</accession>
<feature type="binding site" evidence="6">
    <location>
        <position position="75"/>
    </location>
    <ligand>
        <name>S-adenosyl-L-methionine</name>
        <dbReference type="ChEBI" id="CHEBI:59789"/>
    </ligand>
</feature>
<gene>
    <name evidence="6" type="primary">rsmH</name>
    <name evidence="8" type="ORF">FHX64_001592</name>
</gene>
<dbReference type="SUPFAM" id="SSF53335">
    <property type="entry name" value="S-adenosyl-L-methionine-dependent methyltransferases"/>
    <property type="match status" value="1"/>
</dbReference>
<name>A0A7W5H2A3_9PORP</name>
<feature type="binding site" evidence="6">
    <location>
        <position position="53"/>
    </location>
    <ligand>
        <name>S-adenosyl-L-methionine</name>
        <dbReference type="ChEBI" id="CHEBI:59789"/>
    </ligand>
</feature>
<dbReference type="NCBIfam" id="TIGR00006">
    <property type="entry name" value="16S rRNA (cytosine(1402)-N(4))-methyltransferase RsmH"/>
    <property type="match status" value="1"/>
</dbReference>
<proteinExistence type="inferred from homology"/>
<dbReference type="Proteomes" id="UP000544222">
    <property type="component" value="Unassembled WGS sequence"/>
</dbReference>
<evidence type="ECO:0000256" key="5">
    <source>
        <dbReference type="ARBA" id="ARBA00022691"/>
    </source>
</evidence>
<dbReference type="Gene3D" id="3.40.50.150">
    <property type="entry name" value="Vaccinia Virus protein VP39"/>
    <property type="match status" value="1"/>
</dbReference>
<keyword evidence="4 6" id="KW-0808">Transferase</keyword>
<feature type="binding site" evidence="6">
    <location>
        <position position="103"/>
    </location>
    <ligand>
        <name>S-adenosyl-L-methionine</name>
        <dbReference type="ChEBI" id="CHEBI:59789"/>
    </ligand>
</feature>
<dbReference type="AlphaFoldDB" id="A0A7W5H2A3"/>
<keyword evidence="2 6" id="KW-0698">rRNA processing</keyword>
<dbReference type="GO" id="GO:0071424">
    <property type="term" value="F:rRNA (cytosine-N4-)-methyltransferase activity"/>
    <property type="evidence" value="ECO:0007669"/>
    <property type="project" value="UniProtKB-UniRule"/>
</dbReference>
<feature type="region of interest" description="Disordered" evidence="7">
    <location>
        <begin position="279"/>
        <end position="302"/>
    </location>
</feature>
<evidence type="ECO:0000313" key="8">
    <source>
        <dbReference type="EMBL" id="MBB3187429.1"/>
    </source>
</evidence>
<feature type="binding site" evidence="6">
    <location>
        <position position="96"/>
    </location>
    <ligand>
        <name>S-adenosyl-L-methionine</name>
        <dbReference type="ChEBI" id="CHEBI:59789"/>
    </ligand>
</feature>
<dbReference type="InterPro" id="IPR023397">
    <property type="entry name" value="SAM-dep_MeTrfase_MraW_recog"/>
</dbReference>
<evidence type="ECO:0000256" key="6">
    <source>
        <dbReference type="HAMAP-Rule" id="MF_01007"/>
    </source>
</evidence>
<keyword evidence="5 6" id="KW-0949">S-adenosyl-L-methionine</keyword>
<comment type="catalytic activity">
    <reaction evidence="6">
        <text>cytidine(1402) in 16S rRNA + S-adenosyl-L-methionine = N(4)-methylcytidine(1402) in 16S rRNA + S-adenosyl-L-homocysteine + H(+)</text>
        <dbReference type="Rhea" id="RHEA:42928"/>
        <dbReference type="Rhea" id="RHEA-COMP:10286"/>
        <dbReference type="Rhea" id="RHEA-COMP:10287"/>
        <dbReference type="ChEBI" id="CHEBI:15378"/>
        <dbReference type="ChEBI" id="CHEBI:57856"/>
        <dbReference type="ChEBI" id="CHEBI:59789"/>
        <dbReference type="ChEBI" id="CHEBI:74506"/>
        <dbReference type="ChEBI" id="CHEBI:82748"/>
        <dbReference type="EC" id="2.1.1.199"/>
    </reaction>
</comment>